<comment type="caution">
    <text evidence="2">The sequence shown here is derived from an EMBL/GenBank/DDBJ whole genome shotgun (WGS) entry which is preliminary data.</text>
</comment>
<feature type="transmembrane region" description="Helical" evidence="1">
    <location>
        <begin position="7"/>
        <end position="27"/>
    </location>
</feature>
<name>A0AAD9DCT4_9STRA</name>
<dbReference type="Proteomes" id="UP001224775">
    <property type="component" value="Unassembled WGS sequence"/>
</dbReference>
<gene>
    <name evidence="2" type="ORF">QTG54_008265</name>
</gene>
<keyword evidence="1" id="KW-0812">Transmembrane</keyword>
<keyword evidence="1" id="KW-0472">Membrane</keyword>
<keyword evidence="1" id="KW-1133">Transmembrane helix</keyword>
<protein>
    <submittedName>
        <fullName evidence="2">Uncharacterized protein</fullName>
    </submittedName>
</protein>
<feature type="transmembrane region" description="Helical" evidence="1">
    <location>
        <begin position="33"/>
        <end position="52"/>
    </location>
</feature>
<evidence type="ECO:0000256" key="1">
    <source>
        <dbReference type="SAM" id="Phobius"/>
    </source>
</evidence>
<sequence>METQSHVVGSLISSLILLTIYMSTALAEGSVAALPWYFFALFLLTPFICLLINEKILKNSDRLIDRRNEMMRRLQLKQTSASGWNQTLTEQPSPCTGMWSPKESQHVNIQQTNMQPDDSPIV</sequence>
<proteinExistence type="predicted"/>
<keyword evidence="3" id="KW-1185">Reference proteome</keyword>
<evidence type="ECO:0000313" key="2">
    <source>
        <dbReference type="EMBL" id="KAK1741013.1"/>
    </source>
</evidence>
<reference evidence="2" key="1">
    <citation type="submission" date="2023-06" db="EMBL/GenBank/DDBJ databases">
        <title>Survivors Of The Sea: Transcriptome response of Skeletonema marinoi to long-term dormancy.</title>
        <authorList>
            <person name="Pinder M.I.M."/>
            <person name="Kourtchenko O."/>
            <person name="Robertson E.K."/>
            <person name="Larsson T."/>
            <person name="Maumus F."/>
            <person name="Osuna-Cruz C.M."/>
            <person name="Vancaester E."/>
            <person name="Stenow R."/>
            <person name="Vandepoele K."/>
            <person name="Ploug H."/>
            <person name="Bruchert V."/>
            <person name="Godhe A."/>
            <person name="Topel M."/>
        </authorList>
    </citation>
    <scope>NUCLEOTIDE SEQUENCE</scope>
    <source>
        <strain evidence="2">R05AC</strain>
    </source>
</reference>
<dbReference type="EMBL" id="JATAAI010000014">
    <property type="protein sequence ID" value="KAK1741013.1"/>
    <property type="molecule type" value="Genomic_DNA"/>
</dbReference>
<evidence type="ECO:0000313" key="3">
    <source>
        <dbReference type="Proteomes" id="UP001224775"/>
    </source>
</evidence>
<dbReference type="AlphaFoldDB" id="A0AAD9DCT4"/>
<accession>A0AAD9DCT4</accession>
<organism evidence="2 3">
    <name type="scientific">Skeletonema marinoi</name>
    <dbReference type="NCBI Taxonomy" id="267567"/>
    <lineage>
        <taxon>Eukaryota</taxon>
        <taxon>Sar</taxon>
        <taxon>Stramenopiles</taxon>
        <taxon>Ochrophyta</taxon>
        <taxon>Bacillariophyta</taxon>
        <taxon>Coscinodiscophyceae</taxon>
        <taxon>Thalassiosirophycidae</taxon>
        <taxon>Thalassiosirales</taxon>
        <taxon>Skeletonemataceae</taxon>
        <taxon>Skeletonema</taxon>
        <taxon>Skeletonema marinoi-dohrnii complex</taxon>
    </lineage>
</organism>